<gene>
    <name evidence="1" type="ORF">LVIROSA_LOCUS28229</name>
</gene>
<evidence type="ECO:0000313" key="1">
    <source>
        <dbReference type="EMBL" id="CAH1442223.1"/>
    </source>
</evidence>
<accession>A0AAU9NVZ5</accession>
<reference evidence="1 2" key="1">
    <citation type="submission" date="2022-01" db="EMBL/GenBank/DDBJ databases">
        <authorList>
            <person name="Xiong W."/>
            <person name="Schranz E."/>
        </authorList>
    </citation>
    <scope>NUCLEOTIDE SEQUENCE [LARGE SCALE GENOMIC DNA]</scope>
</reference>
<dbReference type="AlphaFoldDB" id="A0AAU9NVZ5"/>
<protein>
    <recommendedName>
        <fullName evidence="3">AP2/ERF domain-containing protein</fullName>
    </recommendedName>
</protein>
<evidence type="ECO:0008006" key="3">
    <source>
        <dbReference type="Google" id="ProtNLM"/>
    </source>
</evidence>
<evidence type="ECO:0000313" key="2">
    <source>
        <dbReference type="Proteomes" id="UP001157418"/>
    </source>
</evidence>
<keyword evidence="2" id="KW-1185">Reference proteome</keyword>
<name>A0AAU9NVZ5_9ASTR</name>
<organism evidence="1 2">
    <name type="scientific">Lactuca virosa</name>
    <dbReference type="NCBI Taxonomy" id="75947"/>
    <lineage>
        <taxon>Eukaryota</taxon>
        <taxon>Viridiplantae</taxon>
        <taxon>Streptophyta</taxon>
        <taxon>Embryophyta</taxon>
        <taxon>Tracheophyta</taxon>
        <taxon>Spermatophyta</taxon>
        <taxon>Magnoliopsida</taxon>
        <taxon>eudicotyledons</taxon>
        <taxon>Gunneridae</taxon>
        <taxon>Pentapetalae</taxon>
        <taxon>asterids</taxon>
        <taxon>campanulids</taxon>
        <taxon>Asterales</taxon>
        <taxon>Asteraceae</taxon>
        <taxon>Cichorioideae</taxon>
        <taxon>Cichorieae</taxon>
        <taxon>Lactucinae</taxon>
        <taxon>Lactuca</taxon>
    </lineage>
</organism>
<dbReference type="EMBL" id="CAKMRJ010005412">
    <property type="protein sequence ID" value="CAH1442223.1"/>
    <property type="molecule type" value="Genomic_DNA"/>
</dbReference>
<proteinExistence type="predicted"/>
<sequence>MAVVMNHGGNEPPHPFHGGFGDHLINAVPPKRRGMTTWFDFGAISNDPMASVYWASQNNRMCARYRGRKNIAKTRFTGFKGDVEAARAQAPQGMDPQRWSDVIDHFLTKKHQERSAGNKECRKKQVVKNRGGTCGYGSACFKNASYNNSYSVITYFLMFI</sequence>
<dbReference type="Proteomes" id="UP001157418">
    <property type="component" value="Unassembled WGS sequence"/>
</dbReference>
<comment type="caution">
    <text evidence="1">The sequence shown here is derived from an EMBL/GenBank/DDBJ whole genome shotgun (WGS) entry which is preliminary data.</text>
</comment>